<keyword evidence="5" id="KW-0804">Transcription</keyword>
<dbReference type="InterPro" id="IPR016032">
    <property type="entry name" value="Sig_transdc_resp-reg_C-effctor"/>
</dbReference>
<keyword evidence="3" id="KW-0805">Transcription regulation</keyword>
<dbReference type="CDD" id="cd15831">
    <property type="entry name" value="BTAD"/>
    <property type="match status" value="1"/>
</dbReference>
<keyword evidence="4 6" id="KW-0238">DNA-binding</keyword>
<dbReference type="SMART" id="SM00862">
    <property type="entry name" value="Trans_reg_C"/>
    <property type="match status" value="1"/>
</dbReference>
<dbReference type="InterPro" id="IPR005158">
    <property type="entry name" value="BTAD"/>
</dbReference>
<dbReference type="InterPro" id="IPR011990">
    <property type="entry name" value="TPR-like_helical_dom_sf"/>
</dbReference>
<proteinExistence type="inferred from homology"/>
<evidence type="ECO:0000313" key="10">
    <source>
        <dbReference type="Proteomes" id="UP001522868"/>
    </source>
</evidence>
<keyword evidence="10" id="KW-1185">Reference proteome</keyword>
<dbReference type="SMART" id="SM01043">
    <property type="entry name" value="BTAD"/>
    <property type="match status" value="1"/>
</dbReference>
<dbReference type="Pfam" id="PF00486">
    <property type="entry name" value="Trans_reg_C"/>
    <property type="match status" value="1"/>
</dbReference>
<dbReference type="Pfam" id="PF03704">
    <property type="entry name" value="BTAD"/>
    <property type="match status" value="1"/>
</dbReference>
<dbReference type="SUPFAM" id="SSF48452">
    <property type="entry name" value="TPR-like"/>
    <property type="match status" value="1"/>
</dbReference>
<dbReference type="SUPFAM" id="SSF46894">
    <property type="entry name" value="C-terminal effector domain of the bipartite response regulators"/>
    <property type="match status" value="1"/>
</dbReference>
<feature type="domain" description="OmpR/PhoB-type" evidence="8">
    <location>
        <begin position="1"/>
        <end position="100"/>
    </location>
</feature>
<accession>A0ABT0IF76</accession>
<feature type="compositionally biased region" description="Basic and acidic residues" evidence="7">
    <location>
        <begin position="279"/>
        <end position="292"/>
    </location>
</feature>
<comment type="similarity">
    <text evidence="1">Belongs to the AfsR/DnrI/RedD regulatory family.</text>
</comment>
<dbReference type="RefSeq" id="WP_248635801.1">
    <property type="nucleotide sequence ID" value="NZ_JALPTH010000022.1"/>
</dbReference>
<evidence type="ECO:0000256" key="2">
    <source>
        <dbReference type="ARBA" id="ARBA00023012"/>
    </source>
</evidence>
<feature type="region of interest" description="Disordered" evidence="7">
    <location>
        <begin position="253"/>
        <end position="295"/>
    </location>
</feature>
<dbReference type="PROSITE" id="PS51755">
    <property type="entry name" value="OMPR_PHOB"/>
    <property type="match status" value="1"/>
</dbReference>
<evidence type="ECO:0000256" key="1">
    <source>
        <dbReference type="ARBA" id="ARBA00005820"/>
    </source>
</evidence>
<dbReference type="Gene3D" id="1.10.10.10">
    <property type="entry name" value="Winged helix-like DNA-binding domain superfamily/Winged helix DNA-binding domain"/>
    <property type="match status" value="1"/>
</dbReference>
<name>A0ABT0IF76_9ACTN</name>
<dbReference type="Proteomes" id="UP001522868">
    <property type="component" value="Unassembled WGS sequence"/>
</dbReference>
<comment type="caution">
    <text evidence="9">The sequence shown here is derived from an EMBL/GenBank/DDBJ whole genome shotgun (WGS) entry which is preliminary data.</text>
</comment>
<dbReference type="Gene3D" id="1.25.40.10">
    <property type="entry name" value="Tetratricopeptide repeat domain"/>
    <property type="match status" value="1"/>
</dbReference>
<sequence length="318" mass="34145">MQFRILGPPDLLDEERRLRAPLTSPKQRRLLGALLARPNAPVPREELVREVWGGDRTPKHARAALGAHVAGLRSAIAAVEGPGGARARLTAGPDGLLLRVAAAETDSGRFGLAVARAARLRRTDPEDAYTVLRGALPLWRGAVLGGGGGPHGLLCAALADGLRDERHRALGMLFDTALRTGRHREVVPELREAIAAHPLCERFHDQLMLALCRSGRSGEAIGVYTEARRRLTEAHGHTPLLRARLEQISTRAPELSGEAAGEHPVLPAPRPPLDGSARTGRERFAVRERERGAGPAERSVLGFLTDLLSGRELYSGGG</sequence>
<dbReference type="InterPro" id="IPR036388">
    <property type="entry name" value="WH-like_DNA-bd_sf"/>
</dbReference>
<dbReference type="InterPro" id="IPR051677">
    <property type="entry name" value="AfsR-DnrI-RedD_regulator"/>
</dbReference>
<reference evidence="9 10" key="1">
    <citation type="submission" date="2022-04" db="EMBL/GenBank/DDBJ databases">
        <title>Streptomyces sp. nov. LCR6-01 isolated from Lichen of Dirinaria sp.</title>
        <authorList>
            <person name="Kanchanasin P."/>
            <person name="Tanasupawat S."/>
            <person name="Phongsopitanun W."/>
        </authorList>
    </citation>
    <scope>NUCLEOTIDE SEQUENCE [LARGE SCALE GENOMIC DNA]</scope>
    <source>
        <strain evidence="9 10">LCR6-01</strain>
    </source>
</reference>
<dbReference type="InterPro" id="IPR001867">
    <property type="entry name" value="OmpR/PhoB-type_DNA-bd"/>
</dbReference>
<feature type="DNA-binding region" description="OmpR/PhoB-type" evidence="6">
    <location>
        <begin position="1"/>
        <end position="100"/>
    </location>
</feature>
<evidence type="ECO:0000259" key="8">
    <source>
        <dbReference type="PROSITE" id="PS51755"/>
    </source>
</evidence>
<evidence type="ECO:0000256" key="4">
    <source>
        <dbReference type="ARBA" id="ARBA00023125"/>
    </source>
</evidence>
<evidence type="ECO:0000313" key="9">
    <source>
        <dbReference type="EMBL" id="MCK8679986.1"/>
    </source>
</evidence>
<evidence type="ECO:0000256" key="7">
    <source>
        <dbReference type="SAM" id="MobiDB-lite"/>
    </source>
</evidence>
<evidence type="ECO:0000256" key="5">
    <source>
        <dbReference type="ARBA" id="ARBA00023163"/>
    </source>
</evidence>
<evidence type="ECO:0000256" key="6">
    <source>
        <dbReference type="PROSITE-ProRule" id="PRU01091"/>
    </source>
</evidence>
<dbReference type="EMBL" id="JALPTH010000022">
    <property type="protein sequence ID" value="MCK8679986.1"/>
    <property type="molecule type" value="Genomic_DNA"/>
</dbReference>
<dbReference type="PANTHER" id="PTHR35807">
    <property type="entry name" value="TRANSCRIPTIONAL REGULATOR REDD-RELATED"/>
    <property type="match status" value="1"/>
</dbReference>
<gene>
    <name evidence="9" type="ORF">M1O15_21825</name>
</gene>
<evidence type="ECO:0000256" key="3">
    <source>
        <dbReference type="ARBA" id="ARBA00023015"/>
    </source>
</evidence>
<protein>
    <submittedName>
        <fullName evidence="9">AfsR/SARP family transcriptional regulator</fullName>
    </submittedName>
</protein>
<keyword evidence="2" id="KW-0902">Two-component regulatory system</keyword>
<organism evidence="9 10">
    <name type="scientific">Streptomyces lichenis</name>
    <dbReference type="NCBI Taxonomy" id="2306967"/>
    <lineage>
        <taxon>Bacteria</taxon>
        <taxon>Bacillati</taxon>
        <taxon>Actinomycetota</taxon>
        <taxon>Actinomycetes</taxon>
        <taxon>Kitasatosporales</taxon>
        <taxon>Streptomycetaceae</taxon>
        <taxon>Streptomyces</taxon>
    </lineage>
</organism>
<dbReference type="PANTHER" id="PTHR35807:SF1">
    <property type="entry name" value="TRANSCRIPTIONAL REGULATOR REDD"/>
    <property type="match status" value="1"/>
</dbReference>